<dbReference type="PANTHER" id="PTHR11102:SF160">
    <property type="entry name" value="ERAD-ASSOCIATED E3 UBIQUITIN-PROTEIN LIGASE COMPONENT HRD3"/>
    <property type="match status" value="1"/>
</dbReference>
<comment type="similarity">
    <text evidence="4">Belongs to the sel-1 family.</text>
</comment>
<feature type="region of interest" description="Disordered" evidence="6">
    <location>
        <begin position="46"/>
        <end position="114"/>
    </location>
</feature>
<dbReference type="eggNOG" id="KOG1550">
    <property type="taxonomic scope" value="Eukaryota"/>
</dbReference>
<keyword evidence="9" id="KW-1185">Reference proteome</keyword>
<feature type="region of interest" description="Disordered" evidence="6">
    <location>
        <begin position="149"/>
        <end position="197"/>
    </location>
</feature>
<dbReference type="PANTHER" id="PTHR11102">
    <property type="entry name" value="SEL-1-LIKE PROTEIN"/>
    <property type="match status" value="1"/>
</dbReference>
<accession>K0S3A1</accession>
<organism evidence="8 9">
    <name type="scientific">Thalassiosira oceanica</name>
    <name type="common">Marine diatom</name>
    <dbReference type="NCBI Taxonomy" id="159749"/>
    <lineage>
        <taxon>Eukaryota</taxon>
        <taxon>Sar</taxon>
        <taxon>Stramenopiles</taxon>
        <taxon>Ochrophyta</taxon>
        <taxon>Bacillariophyta</taxon>
        <taxon>Coscinodiscophyceae</taxon>
        <taxon>Thalassiosirophycidae</taxon>
        <taxon>Thalassiosirales</taxon>
        <taxon>Thalassiosiraceae</taxon>
        <taxon>Thalassiosira</taxon>
    </lineage>
</organism>
<feature type="domain" description="MYND-type" evidence="7">
    <location>
        <begin position="299"/>
        <end position="359"/>
    </location>
</feature>
<gene>
    <name evidence="8" type="ORF">THAOC_20498</name>
</gene>
<feature type="compositionally biased region" description="Basic and acidic residues" evidence="6">
    <location>
        <begin position="68"/>
        <end position="77"/>
    </location>
</feature>
<evidence type="ECO:0000256" key="5">
    <source>
        <dbReference type="PROSITE-ProRule" id="PRU00134"/>
    </source>
</evidence>
<evidence type="ECO:0000256" key="3">
    <source>
        <dbReference type="ARBA" id="ARBA00022833"/>
    </source>
</evidence>
<feature type="non-terminal residue" evidence="8">
    <location>
        <position position="1"/>
    </location>
</feature>
<evidence type="ECO:0000259" key="7">
    <source>
        <dbReference type="PROSITE" id="PS50865"/>
    </source>
</evidence>
<dbReference type="Pfam" id="PF08238">
    <property type="entry name" value="Sel1"/>
    <property type="match status" value="4"/>
</dbReference>
<dbReference type="Pfam" id="PF01753">
    <property type="entry name" value="zf-MYND"/>
    <property type="match status" value="1"/>
</dbReference>
<dbReference type="AlphaFoldDB" id="K0S3A1"/>
<evidence type="ECO:0000256" key="6">
    <source>
        <dbReference type="SAM" id="MobiDB-lite"/>
    </source>
</evidence>
<dbReference type="InterPro" id="IPR006597">
    <property type="entry name" value="Sel1-like"/>
</dbReference>
<keyword evidence="1" id="KW-0479">Metal-binding</keyword>
<dbReference type="SUPFAM" id="SSF81901">
    <property type="entry name" value="HCP-like"/>
    <property type="match status" value="2"/>
</dbReference>
<feature type="compositionally biased region" description="Polar residues" evidence="6">
    <location>
        <begin position="163"/>
        <end position="177"/>
    </location>
</feature>
<keyword evidence="3" id="KW-0862">Zinc</keyword>
<dbReference type="OrthoDB" id="2384430at2759"/>
<feature type="region of interest" description="Disordered" evidence="6">
    <location>
        <begin position="1"/>
        <end position="33"/>
    </location>
</feature>
<evidence type="ECO:0000256" key="1">
    <source>
        <dbReference type="ARBA" id="ARBA00022723"/>
    </source>
</evidence>
<evidence type="ECO:0000256" key="4">
    <source>
        <dbReference type="ARBA" id="ARBA00038101"/>
    </source>
</evidence>
<sequence>SPEDERRRVPRRRAAVVGREGDGGSASPGDRGRAAVVVSNLRRRSCGALRGGLPPRGGTGRSGLCPRDAPRTAERVRRTSGAVRRRQDDWSDGTRQIDAGCLSPSSRGPPGPKLRRVLNLETAIETRGVFRRTSPRDTGLDAVLRRDARVRRTKRRSPPGDASLNSSIETRLWSSTRGSREATFRPDRGSSPRPCSTGAAEGIVWTIGGGLEMGFLANFQSLLIALRGGVQEQKGIHGSIERDEAVPGHPSELNSDLFLGQIPGNAYHDLGDGVQEDNVKAAEFFAKAAMEGHAGSRHNLGCSEAKKGNYDRAMRHFLISAKMGDNDKQYAKNCNACLLVKYCGVDCQKAHWKQHKKACKKRAAKLKDEQLYNQGLERPEGDFCPICTLPIPLPMDEHSLFRACCMKRICKGCDYAAEKRGMDDCAFCRTPMPENDADALAMVRARVAKKDPAAIYFLGNYYSDGKCGLQKDMRKAVELYTEAVELGSTEALFHLGYAYYYGNGVQKDVAKAAEFYTKATMKGHVISRCNLGHSEAEKGKHNRAVRHFLISAKMGHNRSLENIKELFIAGLATKEQYAEALKGYQDAVEEMKSHDRDEASVLMKS</sequence>
<name>K0S3A1_THAOC</name>
<dbReference type="InterPro" id="IPR050767">
    <property type="entry name" value="Sel1_AlgK"/>
</dbReference>
<dbReference type="SMART" id="SM00671">
    <property type="entry name" value="SEL1"/>
    <property type="match status" value="4"/>
</dbReference>
<dbReference type="InterPro" id="IPR011990">
    <property type="entry name" value="TPR-like_helical_dom_sf"/>
</dbReference>
<evidence type="ECO:0000256" key="2">
    <source>
        <dbReference type="ARBA" id="ARBA00022771"/>
    </source>
</evidence>
<keyword evidence="2 5" id="KW-0863">Zinc-finger</keyword>
<evidence type="ECO:0000313" key="8">
    <source>
        <dbReference type="EMBL" id="EJK59299.1"/>
    </source>
</evidence>
<protein>
    <recommendedName>
        <fullName evidence="7">MYND-type domain-containing protein</fullName>
    </recommendedName>
</protein>
<dbReference type="Gene3D" id="6.10.140.2220">
    <property type="match status" value="1"/>
</dbReference>
<dbReference type="Proteomes" id="UP000266841">
    <property type="component" value="Unassembled WGS sequence"/>
</dbReference>
<dbReference type="SUPFAM" id="SSF144232">
    <property type="entry name" value="HIT/MYND zinc finger-like"/>
    <property type="match status" value="1"/>
</dbReference>
<dbReference type="EMBL" id="AGNL01023154">
    <property type="protein sequence ID" value="EJK59299.1"/>
    <property type="molecule type" value="Genomic_DNA"/>
</dbReference>
<dbReference type="PROSITE" id="PS50865">
    <property type="entry name" value="ZF_MYND_2"/>
    <property type="match status" value="1"/>
</dbReference>
<dbReference type="GO" id="GO:0008270">
    <property type="term" value="F:zinc ion binding"/>
    <property type="evidence" value="ECO:0007669"/>
    <property type="project" value="UniProtKB-KW"/>
</dbReference>
<reference evidence="8 9" key="1">
    <citation type="journal article" date="2012" name="Genome Biol.">
        <title>Genome and low-iron response of an oceanic diatom adapted to chronic iron limitation.</title>
        <authorList>
            <person name="Lommer M."/>
            <person name="Specht M."/>
            <person name="Roy A.S."/>
            <person name="Kraemer L."/>
            <person name="Andreson R."/>
            <person name="Gutowska M.A."/>
            <person name="Wolf J."/>
            <person name="Bergner S.V."/>
            <person name="Schilhabel M.B."/>
            <person name="Klostermeier U.C."/>
            <person name="Beiko R.G."/>
            <person name="Rosenstiel P."/>
            <person name="Hippler M."/>
            <person name="Laroche J."/>
        </authorList>
    </citation>
    <scope>NUCLEOTIDE SEQUENCE [LARGE SCALE GENOMIC DNA]</scope>
    <source>
        <strain evidence="8 9">CCMP1005</strain>
    </source>
</reference>
<proteinExistence type="inferred from homology"/>
<evidence type="ECO:0000313" key="9">
    <source>
        <dbReference type="Proteomes" id="UP000266841"/>
    </source>
</evidence>
<dbReference type="InterPro" id="IPR002893">
    <property type="entry name" value="Znf_MYND"/>
</dbReference>
<feature type="compositionally biased region" description="Basic and acidic residues" evidence="6">
    <location>
        <begin position="178"/>
        <end position="190"/>
    </location>
</feature>
<dbReference type="Gene3D" id="1.25.40.10">
    <property type="entry name" value="Tetratricopeptide repeat domain"/>
    <property type="match status" value="1"/>
</dbReference>
<comment type="caution">
    <text evidence="8">The sequence shown here is derived from an EMBL/GenBank/DDBJ whole genome shotgun (WGS) entry which is preliminary data.</text>
</comment>